<name>A0A067Q050_9AGAM</name>
<dbReference type="EMBL" id="KL197714">
    <property type="protein sequence ID" value="KDQ60428.1"/>
    <property type="molecule type" value="Genomic_DNA"/>
</dbReference>
<sequence>MLDILRNCPLLEHFHYNHGKPVWEFRPTPQPLIFLPRLRSIDITTPSIGADILVCIDAPALRSIRLDGSNVEESHPFEDDIFSILAKRCHRLQKVALVGISWLPSSFQVLFQDFPRIDMILVFDKCNVTDDILTTGNQKPNWSLLKQLEFHDVRGITGKALCSSFVGERRRCRKSFSTVARGFENGISSDCRSLCLCGSVCNNSLSNLLPQIHSATR</sequence>
<dbReference type="InterPro" id="IPR032675">
    <property type="entry name" value="LRR_dom_sf"/>
</dbReference>
<dbReference type="OrthoDB" id="2982757at2759"/>
<dbReference type="SUPFAM" id="SSF52047">
    <property type="entry name" value="RNI-like"/>
    <property type="match status" value="1"/>
</dbReference>
<evidence type="ECO:0008006" key="3">
    <source>
        <dbReference type="Google" id="ProtNLM"/>
    </source>
</evidence>
<gene>
    <name evidence="1" type="ORF">JAAARDRAFT_606272</name>
</gene>
<protein>
    <recommendedName>
        <fullName evidence="3">F-box domain-containing protein</fullName>
    </recommendedName>
</protein>
<dbReference type="InParanoid" id="A0A067Q050"/>
<proteinExistence type="predicted"/>
<dbReference type="HOGENOM" id="CLU_1272475_0_0_1"/>
<dbReference type="Gene3D" id="3.80.10.10">
    <property type="entry name" value="Ribonuclease Inhibitor"/>
    <property type="match status" value="1"/>
</dbReference>
<keyword evidence="2" id="KW-1185">Reference proteome</keyword>
<dbReference type="Proteomes" id="UP000027265">
    <property type="component" value="Unassembled WGS sequence"/>
</dbReference>
<dbReference type="AlphaFoldDB" id="A0A067Q050"/>
<reference evidence="2" key="1">
    <citation type="journal article" date="2014" name="Proc. Natl. Acad. Sci. U.S.A.">
        <title>Extensive sampling of basidiomycete genomes demonstrates inadequacy of the white-rot/brown-rot paradigm for wood decay fungi.</title>
        <authorList>
            <person name="Riley R."/>
            <person name="Salamov A.A."/>
            <person name="Brown D.W."/>
            <person name="Nagy L.G."/>
            <person name="Floudas D."/>
            <person name="Held B.W."/>
            <person name="Levasseur A."/>
            <person name="Lombard V."/>
            <person name="Morin E."/>
            <person name="Otillar R."/>
            <person name="Lindquist E.A."/>
            <person name="Sun H."/>
            <person name="LaButti K.M."/>
            <person name="Schmutz J."/>
            <person name="Jabbour D."/>
            <person name="Luo H."/>
            <person name="Baker S.E."/>
            <person name="Pisabarro A.G."/>
            <person name="Walton J.D."/>
            <person name="Blanchette R.A."/>
            <person name="Henrissat B."/>
            <person name="Martin F."/>
            <person name="Cullen D."/>
            <person name="Hibbett D.S."/>
            <person name="Grigoriev I.V."/>
        </authorList>
    </citation>
    <scope>NUCLEOTIDE SEQUENCE [LARGE SCALE GENOMIC DNA]</scope>
    <source>
        <strain evidence="2">MUCL 33604</strain>
    </source>
</reference>
<evidence type="ECO:0000313" key="2">
    <source>
        <dbReference type="Proteomes" id="UP000027265"/>
    </source>
</evidence>
<evidence type="ECO:0000313" key="1">
    <source>
        <dbReference type="EMBL" id="KDQ60428.1"/>
    </source>
</evidence>
<organism evidence="1 2">
    <name type="scientific">Jaapia argillacea MUCL 33604</name>
    <dbReference type="NCBI Taxonomy" id="933084"/>
    <lineage>
        <taxon>Eukaryota</taxon>
        <taxon>Fungi</taxon>
        <taxon>Dikarya</taxon>
        <taxon>Basidiomycota</taxon>
        <taxon>Agaricomycotina</taxon>
        <taxon>Agaricomycetes</taxon>
        <taxon>Agaricomycetidae</taxon>
        <taxon>Jaapiales</taxon>
        <taxon>Jaapiaceae</taxon>
        <taxon>Jaapia</taxon>
    </lineage>
</organism>
<accession>A0A067Q050</accession>